<organism evidence="3 4">
    <name type="scientific">Lingula anatina</name>
    <name type="common">Brachiopod</name>
    <name type="synonym">Lingula unguis</name>
    <dbReference type="NCBI Taxonomy" id="7574"/>
    <lineage>
        <taxon>Eukaryota</taxon>
        <taxon>Metazoa</taxon>
        <taxon>Spiralia</taxon>
        <taxon>Lophotrochozoa</taxon>
        <taxon>Brachiopoda</taxon>
        <taxon>Linguliformea</taxon>
        <taxon>Lingulata</taxon>
        <taxon>Lingulida</taxon>
        <taxon>Linguloidea</taxon>
        <taxon>Lingulidae</taxon>
        <taxon>Lingula</taxon>
    </lineage>
</organism>
<keyword evidence="3" id="KW-1185">Reference proteome</keyword>
<feature type="signal peptide" evidence="1">
    <location>
        <begin position="1"/>
        <end position="22"/>
    </location>
</feature>
<dbReference type="SMART" id="SM00408">
    <property type="entry name" value="IGc2"/>
    <property type="match status" value="1"/>
</dbReference>
<dbReference type="SMART" id="SM00409">
    <property type="entry name" value="IG"/>
    <property type="match status" value="1"/>
</dbReference>
<evidence type="ECO:0000256" key="1">
    <source>
        <dbReference type="SAM" id="SignalP"/>
    </source>
</evidence>
<gene>
    <name evidence="4" type="primary">LOC106154741</name>
</gene>
<dbReference type="Pfam" id="PF13927">
    <property type="entry name" value="Ig_3"/>
    <property type="match status" value="1"/>
</dbReference>
<reference evidence="4" key="1">
    <citation type="submission" date="2025-08" db="UniProtKB">
        <authorList>
            <consortium name="RefSeq"/>
        </authorList>
    </citation>
    <scope>IDENTIFICATION</scope>
    <source>
        <tissue evidence="4">Gonads</tissue>
    </source>
</reference>
<name>A0A1S3HF04_LINAN</name>
<dbReference type="OrthoDB" id="5982258at2759"/>
<dbReference type="InterPro" id="IPR013783">
    <property type="entry name" value="Ig-like_fold"/>
</dbReference>
<proteinExistence type="predicted"/>
<dbReference type="InterPro" id="IPR003598">
    <property type="entry name" value="Ig_sub2"/>
</dbReference>
<dbReference type="GeneID" id="106154741"/>
<dbReference type="KEGG" id="lak:106154741"/>
<dbReference type="AlphaFoldDB" id="A0A1S3HF04"/>
<feature type="domain" description="Ig-like" evidence="2">
    <location>
        <begin position="14"/>
        <end position="121"/>
    </location>
</feature>
<dbReference type="InterPro" id="IPR003599">
    <property type="entry name" value="Ig_sub"/>
</dbReference>
<evidence type="ECO:0000259" key="2">
    <source>
        <dbReference type="PROSITE" id="PS50835"/>
    </source>
</evidence>
<dbReference type="PROSITE" id="PS50835">
    <property type="entry name" value="IG_LIKE"/>
    <property type="match status" value="1"/>
</dbReference>
<keyword evidence="1" id="KW-0732">Signal</keyword>
<dbReference type="Proteomes" id="UP000085678">
    <property type="component" value="Unplaced"/>
</dbReference>
<dbReference type="InterPro" id="IPR007110">
    <property type="entry name" value="Ig-like_dom"/>
</dbReference>
<dbReference type="InParanoid" id="A0A1S3HF04"/>
<sequence length="196" mass="21511">MANGQRIAIVVLFPCILASMSAMQVRVSVVQHPSLVPALLGNQVQLLCEAMASQPMDVLNIAWMYNTASNIVQTSQKYTLFRDPQMGFWSAVNLTLTINNLQPSDMGNYSCLAWNSDGRLSGETLLLETDGGNGVNIEHLTPEITTTTAIMTTTQQTTTELNERPMENKHSGQMGLNALPVIYLVTASWLTWISYG</sequence>
<dbReference type="Gene3D" id="2.60.40.10">
    <property type="entry name" value="Immunoglobulins"/>
    <property type="match status" value="1"/>
</dbReference>
<evidence type="ECO:0000313" key="4">
    <source>
        <dbReference type="RefSeq" id="XP_013384653.1"/>
    </source>
</evidence>
<dbReference type="SUPFAM" id="SSF48726">
    <property type="entry name" value="Immunoglobulin"/>
    <property type="match status" value="1"/>
</dbReference>
<feature type="chain" id="PRO_5010277242" evidence="1">
    <location>
        <begin position="23"/>
        <end position="196"/>
    </location>
</feature>
<dbReference type="InterPro" id="IPR036179">
    <property type="entry name" value="Ig-like_dom_sf"/>
</dbReference>
<evidence type="ECO:0000313" key="3">
    <source>
        <dbReference type="Proteomes" id="UP000085678"/>
    </source>
</evidence>
<accession>A0A1S3HF04</accession>
<dbReference type="RefSeq" id="XP_013384653.1">
    <property type="nucleotide sequence ID" value="XM_013529199.2"/>
</dbReference>
<protein>
    <submittedName>
        <fullName evidence="4">Immunoglobulin kappa light chain</fullName>
    </submittedName>
</protein>